<dbReference type="GO" id="GO:0030246">
    <property type="term" value="F:carbohydrate binding"/>
    <property type="evidence" value="ECO:0007669"/>
    <property type="project" value="InterPro"/>
</dbReference>
<dbReference type="InterPro" id="IPR011013">
    <property type="entry name" value="Gal_mutarotase_sf_dom"/>
</dbReference>
<dbReference type="InterPro" id="IPR014718">
    <property type="entry name" value="GH-type_carb-bd"/>
</dbReference>
<dbReference type="SMART" id="SM01038">
    <property type="entry name" value="Bgal_small_N"/>
    <property type="match status" value="1"/>
</dbReference>
<evidence type="ECO:0000313" key="2">
    <source>
        <dbReference type="EMBL" id="KAG5999682.1"/>
    </source>
</evidence>
<accession>A0A9P7N9H0</accession>
<dbReference type="InterPro" id="IPR004199">
    <property type="entry name" value="B-gal_small/dom_5"/>
</dbReference>
<dbReference type="InterPro" id="IPR036156">
    <property type="entry name" value="Beta-gal/glucu_dom_sf"/>
</dbReference>
<sequence>TSQISLPDAVSTYKSSKEVHLTISVRLAHETSWADTHHEVAFFQHRIQIASKTSTKALLPLNKLSSTLRVSSERSVMTVSGLNFSYTFDRARGFLISWTVNGEELLSTDGAVGGAVYPSFWRPATDNDVSGSLPYWRRFGVDQLTSQLRSFAVDTSKSNEVVVKSHTFVSPPVLAWGFHCEIEYTITVTGLLRIDMARLHATGSVPDHIPRIGFNLRLNKALDRAKWFGLGPGESYPDKKSSQRLGVWQVDRVADLHVPYDVPQENGNRMATRWLRLTNHQPMPSGIRARRIGDDSTFSFVAGRHSAENLQAARHPTDLVEEEATLLRLDVEVAGVGTGACGPAVRKDLMVRCKDMSFGFELEYV</sequence>
<dbReference type="AlphaFoldDB" id="A0A9P7N9H0"/>
<dbReference type="Proteomes" id="UP000748025">
    <property type="component" value="Unassembled WGS sequence"/>
</dbReference>
<dbReference type="GO" id="GO:0009341">
    <property type="term" value="C:beta-galactosidase complex"/>
    <property type="evidence" value="ECO:0007669"/>
    <property type="project" value="InterPro"/>
</dbReference>
<reference evidence="2" key="1">
    <citation type="journal article" date="2020" name="bioRxiv">
        <title>Whole genome comparisons of ergot fungi reveals the divergence and evolution of species within the genus Claviceps are the result of varying mechanisms driving genome evolution and host range expansion.</title>
        <authorList>
            <person name="Wyka S.A."/>
            <person name="Mondo S.J."/>
            <person name="Liu M."/>
            <person name="Dettman J."/>
            <person name="Nalam V."/>
            <person name="Broders K.D."/>
        </authorList>
    </citation>
    <scope>NUCLEOTIDE SEQUENCE</scope>
    <source>
        <strain evidence="2">CCC 602</strain>
    </source>
</reference>
<dbReference type="SUPFAM" id="SSF74650">
    <property type="entry name" value="Galactose mutarotase-like"/>
    <property type="match status" value="1"/>
</dbReference>
<dbReference type="InterPro" id="IPR032312">
    <property type="entry name" value="LacZ_4"/>
</dbReference>
<dbReference type="Gene3D" id="2.60.40.10">
    <property type="entry name" value="Immunoglobulins"/>
    <property type="match status" value="1"/>
</dbReference>
<name>A0A9P7N9H0_9HYPO</name>
<dbReference type="InterPro" id="IPR050347">
    <property type="entry name" value="Bact_Beta-galactosidase"/>
</dbReference>
<dbReference type="GO" id="GO:0004565">
    <property type="term" value="F:beta-galactosidase activity"/>
    <property type="evidence" value="ECO:0007669"/>
    <property type="project" value="InterPro"/>
</dbReference>
<dbReference type="OrthoDB" id="408532at2759"/>
<dbReference type="Pfam" id="PF02929">
    <property type="entry name" value="Bgal_small_N"/>
    <property type="match status" value="1"/>
</dbReference>
<evidence type="ECO:0000259" key="1">
    <source>
        <dbReference type="SMART" id="SM01038"/>
    </source>
</evidence>
<proteinExistence type="predicted"/>
<protein>
    <recommendedName>
        <fullName evidence="1">Beta galactosidase small chain/ domain-containing protein</fullName>
    </recommendedName>
</protein>
<dbReference type="EMBL" id="SRPW01001648">
    <property type="protein sequence ID" value="KAG5999682.1"/>
    <property type="molecule type" value="Genomic_DNA"/>
</dbReference>
<keyword evidence="3" id="KW-1185">Reference proteome</keyword>
<gene>
    <name evidence="2" type="ORF">E4U43_001921</name>
</gene>
<evidence type="ECO:0000313" key="3">
    <source>
        <dbReference type="Proteomes" id="UP000748025"/>
    </source>
</evidence>
<feature type="domain" description="Beta galactosidase small chain/" evidence="1">
    <location>
        <begin position="78"/>
        <end position="363"/>
    </location>
</feature>
<dbReference type="Gene3D" id="2.70.98.10">
    <property type="match status" value="1"/>
</dbReference>
<organism evidence="2 3">
    <name type="scientific">Claviceps pusilla</name>
    <dbReference type="NCBI Taxonomy" id="123648"/>
    <lineage>
        <taxon>Eukaryota</taxon>
        <taxon>Fungi</taxon>
        <taxon>Dikarya</taxon>
        <taxon>Ascomycota</taxon>
        <taxon>Pezizomycotina</taxon>
        <taxon>Sordariomycetes</taxon>
        <taxon>Hypocreomycetidae</taxon>
        <taxon>Hypocreales</taxon>
        <taxon>Clavicipitaceae</taxon>
        <taxon>Claviceps</taxon>
    </lineage>
</organism>
<feature type="non-terminal residue" evidence="2">
    <location>
        <position position="1"/>
    </location>
</feature>
<dbReference type="SUPFAM" id="SSF49303">
    <property type="entry name" value="beta-Galactosidase/glucuronidase domain"/>
    <property type="match status" value="1"/>
</dbReference>
<comment type="caution">
    <text evidence="2">The sequence shown here is derived from an EMBL/GenBank/DDBJ whole genome shotgun (WGS) entry which is preliminary data.</text>
</comment>
<dbReference type="Pfam" id="PF16353">
    <property type="entry name" value="LacZ_4"/>
    <property type="match status" value="1"/>
</dbReference>
<dbReference type="GO" id="GO:0005990">
    <property type="term" value="P:lactose catabolic process"/>
    <property type="evidence" value="ECO:0007669"/>
    <property type="project" value="TreeGrafter"/>
</dbReference>
<dbReference type="PANTHER" id="PTHR46323">
    <property type="entry name" value="BETA-GALACTOSIDASE"/>
    <property type="match status" value="1"/>
</dbReference>
<dbReference type="InterPro" id="IPR013783">
    <property type="entry name" value="Ig-like_fold"/>
</dbReference>
<dbReference type="PANTHER" id="PTHR46323:SF1">
    <property type="entry name" value="LACTASE"/>
    <property type="match status" value="1"/>
</dbReference>